<comment type="cofactor">
    <cofactor evidence="2">
        <name>Mg(2+)</name>
        <dbReference type="ChEBI" id="CHEBI:18420"/>
    </cofactor>
</comment>
<dbReference type="GO" id="GO:0046872">
    <property type="term" value="F:metal ion binding"/>
    <property type="evidence" value="ECO:0007669"/>
    <property type="project" value="UniProtKB-KW"/>
</dbReference>
<evidence type="ECO:0000256" key="3">
    <source>
        <dbReference type="ARBA" id="ARBA00004065"/>
    </source>
</evidence>
<dbReference type="Gene3D" id="1.10.10.460">
    <property type="entry name" value="Ribonuclease hii. Domain 2"/>
    <property type="match status" value="1"/>
</dbReference>
<dbReference type="GO" id="GO:0005737">
    <property type="term" value="C:cytoplasm"/>
    <property type="evidence" value="ECO:0007669"/>
    <property type="project" value="UniProtKB-SubCell"/>
</dbReference>
<accession>A3MU89</accession>
<dbReference type="PROSITE" id="PS51975">
    <property type="entry name" value="RNASE_H_2"/>
    <property type="match status" value="1"/>
</dbReference>
<dbReference type="Pfam" id="PF01351">
    <property type="entry name" value="RNase_HII"/>
    <property type="match status" value="1"/>
</dbReference>
<comment type="function">
    <text evidence="3 11">Endonuclease that specifically degrades the RNA of RNA-DNA hybrids.</text>
</comment>
<feature type="binding site" evidence="10">
    <location>
        <position position="115"/>
    </location>
    <ligand>
        <name>a divalent metal cation</name>
        <dbReference type="ChEBI" id="CHEBI:60240"/>
    </ligand>
</feature>
<evidence type="ECO:0000256" key="2">
    <source>
        <dbReference type="ARBA" id="ARBA00001946"/>
    </source>
</evidence>
<feature type="binding site" evidence="10">
    <location>
        <position position="21"/>
    </location>
    <ligand>
        <name>a divalent metal cation</name>
        <dbReference type="ChEBI" id="CHEBI:60240"/>
    </ligand>
</feature>
<evidence type="ECO:0000256" key="10">
    <source>
        <dbReference type="PROSITE-ProRule" id="PRU01319"/>
    </source>
</evidence>
<dbReference type="GO" id="GO:0032299">
    <property type="term" value="C:ribonuclease H2 complex"/>
    <property type="evidence" value="ECO:0007669"/>
    <property type="project" value="TreeGrafter"/>
</dbReference>
<dbReference type="HOGENOM" id="CLU_036532_0_4_2"/>
<dbReference type="InterPro" id="IPR036397">
    <property type="entry name" value="RNaseH_sf"/>
</dbReference>
<reference evidence="13" key="1">
    <citation type="submission" date="2007-02" db="EMBL/GenBank/DDBJ databases">
        <title>Complete sequence of Pyrobaculum calidifontis JCM 11548.</title>
        <authorList>
            <consortium name="US DOE Joint Genome Institute"/>
            <person name="Copeland A."/>
            <person name="Lucas S."/>
            <person name="Lapidus A."/>
            <person name="Barry K."/>
            <person name="Glavina del Rio T."/>
            <person name="Dalin E."/>
            <person name="Tice H."/>
            <person name="Pitluck S."/>
            <person name="Chain P."/>
            <person name="Malfatti S."/>
            <person name="Shin M."/>
            <person name="Vergez L."/>
            <person name="Schmutz J."/>
            <person name="Larimer F."/>
            <person name="Land M."/>
            <person name="Hauser L."/>
            <person name="Kyrpides N."/>
            <person name="Mikhailova N."/>
            <person name="Cozen A.E."/>
            <person name="Fitz-Gibbon S.T."/>
            <person name="House C.H."/>
            <person name="Saltikov C."/>
            <person name="Lowe T.M."/>
            <person name="Richardson P."/>
        </authorList>
    </citation>
    <scope>NUCLEOTIDE SEQUENCE [LARGE SCALE GENOMIC DNA]</scope>
    <source>
        <strain evidence="13">JCM 11548</strain>
    </source>
</reference>
<evidence type="ECO:0000259" key="12">
    <source>
        <dbReference type="PROSITE" id="PS51975"/>
    </source>
</evidence>
<dbReference type="SUPFAM" id="SSF53098">
    <property type="entry name" value="Ribonuclease H-like"/>
    <property type="match status" value="1"/>
</dbReference>
<gene>
    <name evidence="13" type="ordered locus">Pcal_0780</name>
</gene>
<dbReference type="EC" id="3.1.26.4" evidence="11"/>
<comment type="catalytic activity">
    <reaction evidence="1 10 11">
        <text>Endonucleolytic cleavage to 5'-phosphomonoester.</text>
        <dbReference type="EC" id="3.1.26.4"/>
    </reaction>
</comment>
<organism evidence="13 14">
    <name type="scientific">Pyrobaculum calidifontis (strain DSM 21063 / JCM 11548 / VA1)</name>
    <dbReference type="NCBI Taxonomy" id="410359"/>
    <lineage>
        <taxon>Archaea</taxon>
        <taxon>Thermoproteota</taxon>
        <taxon>Thermoprotei</taxon>
        <taxon>Thermoproteales</taxon>
        <taxon>Thermoproteaceae</taxon>
        <taxon>Pyrobaculum</taxon>
    </lineage>
</organism>
<comment type="cofactor">
    <cofactor evidence="10">
        <name>Mn(2+)</name>
        <dbReference type="ChEBI" id="CHEBI:29035"/>
    </cofactor>
    <cofactor evidence="10">
        <name>Mg(2+)</name>
        <dbReference type="ChEBI" id="CHEBI:18420"/>
    </cofactor>
    <text evidence="10">Manganese or magnesium. Binds 1 divalent metal ion per monomer in the absence of substrate. May bind a second metal ion after substrate binding.</text>
</comment>
<dbReference type="InterPro" id="IPR001352">
    <property type="entry name" value="RNase_HII/HIII"/>
</dbReference>
<evidence type="ECO:0000256" key="1">
    <source>
        <dbReference type="ARBA" id="ARBA00000077"/>
    </source>
</evidence>
<keyword evidence="14" id="KW-1185">Reference proteome</keyword>
<dbReference type="EMBL" id="CP000561">
    <property type="protein sequence ID" value="ABO08206.1"/>
    <property type="molecule type" value="Genomic_DNA"/>
</dbReference>
<evidence type="ECO:0000313" key="14">
    <source>
        <dbReference type="Proteomes" id="UP000001431"/>
    </source>
</evidence>
<dbReference type="GO" id="GO:0004523">
    <property type="term" value="F:RNA-DNA hybrid ribonuclease activity"/>
    <property type="evidence" value="ECO:0007669"/>
    <property type="project" value="UniProtKB-UniRule"/>
</dbReference>
<protein>
    <recommendedName>
        <fullName evidence="11">Ribonuclease</fullName>
        <ecNumber evidence="11">3.1.26.4</ecNumber>
    </recommendedName>
</protein>
<dbReference type="Gene3D" id="3.30.420.10">
    <property type="entry name" value="Ribonuclease H-like superfamily/Ribonuclease H"/>
    <property type="match status" value="1"/>
</dbReference>
<evidence type="ECO:0000256" key="6">
    <source>
        <dbReference type="ARBA" id="ARBA00022722"/>
    </source>
</evidence>
<keyword evidence="9 10" id="KW-0378">Hydrolase</keyword>
<dbReference type="GO" id="GO:0006298">
    <property type="term" value="P:mismatch repair"/>
    <property type="evidence" value="ECO:0007669"/>
    <property type="project" value="TreeGrafter"/>
</dbReference>
<comment type="subcellular location">
    <subcellularLocation>
        <location evidence="4">Cytoplasm</location>
    </subcellularLocation>
</comment>
<dbReference type="AlphaFoldDB" id="A3MU89"/>
<evidence type="ECO:0000256" key="5">
    <source>
        <dbReference type="ARBA" id="ARBA00022490"/>
    </source>
</evidence>
<name>A3MU89_PYRCJ</name>
<dbReference type="GO" id="GO:0003723">
    <property type="term" value="F:RNA binding"/>
    <property type="evidence" value="ECO:0007669"/>
    <property type="project" value="UniProtKB-UniRule"/>
</dbReference>
<dbReference type="InterPro" id="IPR024567">
    <property type="entry name" value="RNase_HII/HIII_dom"/>
</dbReference>
<dbReference type="NCBIfam" id="TIGR00729">
    <property type="entry name" value="ribonuclease HII"/>
    <property type="match status" value="1"/>
</dbReference>
<evidence type="ECO:0000256" key="4">
    <source>
        <dbReference type="ARBA" id="ARBA00004496"/>
    </source>
</evidence>
<dbReference type="PANTHER" id="PTHR10954:SF23">
    <property type="entry name" value="RIBONUCLEASE"/>
    <property type="match status" value="1"/>
</dbReference>
<dbReference type="STRING" id="410359.Pcal_0780"/>
<evidence type="ECO:0000256" key="9">
    <source>
        <dbReference type="ARBA" id="ARBA00022801"/>
    </source>
</evidence>
<evidence type="ECO:0000256" key="11">
    <source>
        <dbReference type="RuleBase" id="RU003515"/>
    </source>
</evidence>
<evidence type="ECO:0000256" key="8">
    <source>
        <dbReference type="ARBA" id="ARBA00022759"/>
    </source>
</evidence>
<dbReference type="InterPro" id="IPR012337">
    <property type="entry name" value="RNaseH-like_sf"/>
</dbReference>
<evidence type="ECO:0000256" key="7">
    <source>
        <dbReference type="ARBA" id="ARBA00022723"/>
    </source>
</evidence>
<comment type="similarity">
    <text evidence="11">Belongs to the RNase HII family.</text>
</comment>
<dbReference type="InterPro" id="IPR023160">
    <property type="entry name" value="RNase_HII_hlx-loop-hlx_cap_dom"/>
</dbReference>
<dbReference type="GO" id="GO:0043137">
    <property type="term" value="P:DNA replication, removal of RNA primer"/>
    <property type="evidence" value="ECO:0007669"/>
    <property type="project" value="TreeGrafter"/>
</dbReference>
<sequence length="207" mass="22452">MGFPQDLLSRPYLTVIGGVDEAGRGPLVGPLVIAVVVGDSDVLLGVGVRDSKALSPGARERVFARVLEVAECVNYIVVEPHIVDMYTSKGLLNALEIDYTAKLLATCPADVYYVDSPDVKPERYGSALSMATGKRIVALNKGERVPQVAAASIVAKVVRDRLIDLLKREVGDFGSGYPSDPRTVEFVKRGLVPSECIRHSWKVRFKV</sequence>
<dbReference type="eggNOG" id="arCOG04121">
    <property type="taxonomic scope" value="Archaea"/>
</dbReference>
<dbReference type="PANTHER" id="PTHR10954">
    <property type="entry name" value="RIBONUCLEASE H2 SUBUNIT A"/>
    <property type="match status" value="1"/>
</dbReference>
<proteinExistence type="inferred from homology"/>
<keyword evidence="7 10" id="KW-0479">Metal-binding</keyword>
<dbReference type="InterPro" id="IPR004649">
    <property type="entry name" value="RNase_H2_suA"/>
</dbReference>
<evidence type="ECO:0000313" key="13">
    <source>
        <dbReference type="EMBL" id="ABO08206.1"/>
    </source>
</evidence>
<dbReference type="Proteomes" id="UP000001431">
    <property type="component" value="Chromosome"/>
</dbReference>
<feature type="binding site" evidence="10">
    <location>
        <position position="20"/>
    </location>
    <ligand>
        <name>a divalent metal cation</name>
        <dbReference type="ChEBI" id="CHEBI:60240"/>
    </ligand>
</feature>
<keyword evidence="6 10" id="KW-0540">Nuclease</keyword>
<feature type="domain" description="RNase H type-2" evidence="12">
    <location>
        <begin position="14"/>
        <end position="207"/>
    </location>
</feature>
<keyword evidence="8 10" id="KW-0255">Endonuclease</keyword>
<dbReference type="KEGG" id="pcl:Pcal_0780"/>
<keyword evidence="5" id="KW-0963">Cytoplasm</keyword>
<dbReference type="CDD" id="cd07180">
    <property type="entry name" value="RNase_HII_archaea_like"/>
    <property type="match status" value="1"/>
</dbReference>